<dbReference type="PROSITE" id="PS00061">
    <property type="entry name" value="ADH_SHORT"/>
    <property type="match status" value="1"/>
</dbReference>
<sequence>MSPTLQQAPEMQSSPLHKQYEKASDTYLTNNVLDLFSLSNRVIAITGGAQGIGLALAFACAEAGAKVALIDAKAEPHKDFHILEKQCAQLGMYQSDVTDFDRLSNTFDEILRDFGRLDGCITAAGICPDEPFLSRKPDSVRRCFDINVLGTYFTAQLAAKHMIQSSPSSIDTANGSIVMIGSVAAHQASIAQFLSDYCSSKGAVVSLAKELAVELADSGIRVNVISPGYTRTDLTAVLAKTRPSLANIFSSEPPMRRIGDRTDLKGAALYLLSSASAYMTGGELLITGGLHAGRKL</sequence>
<dbReference type="Proteomes" id="UP000325672">
    <property type="component" value="Unassembled WGS sequence"/>
</dbReference>
<keyword evidence="2" id="KW-0521">NADP</keyword>
<dbReference type="RefSeq" id="XP_031918394.1">
    <property type="nucleotide sequence ID" value="XM_032058739.1"/>
</dbReference>
<proteinExistence type="inferred from homology"/>
<evidence type="ECO:0000313" key="5">
    <source>
        <dbReference type="Proteomes" id="UP000325672"/>
    </source>
</evidence>
<keyword evidence="3" id="KW-0560">Oxidoreductase</keyword>
<dbReference type="PANTHER" id="PTHR43008:SF4">
    <property type="entry name" value="CHAIN DEHYDROGENASE, PUTATIVE (AFU_ORTHOLOGUE AFUA_4G08710)-RELATED"/>
    <property type="match status" value="1"/>
</dbReference>
<name>A0A5N6T820_ASPPS</name>
<evidence type="ECO:0008006" key="6">
    <source>
        <dbReference type="Google" id="ProtNLM"/>
    </source>
</evidence>
<dbReference type="InterPro" id="IPR002347">
    <property type="entry name" value="SDR_fam"/>
</dbReference>
<dbReference type="GO" id="GO:0044550">
    <property type="term" value="P:secondary metabolite biosynthetic process"/>
    <property type="evidence" value="ECO:0007669"/>
    <property type="project" value="UniProtKB-ARBA"/>
</dbReference>
<dbReference type="Pfam" id="PF13561">
    <property type="entry name" value="adh_short_C2"/>
    <property type="match status" value="1"/>
</dbReference>
<keyword evidence="5" id="KW-1185">Reference proteome</keyword>
<dbReference type="PANTHER" id="PTHR43008">
    <property type="entry name" value="BENZIL REDUCTASE"/>
    <property type="match status" value="1"/>
</dbReference>
<evidence type="ECO:0000256" key="3">
    <source>
        <dbReference type="ARBA" id="ARBA00023002"/>
    </source>
</evidence>
<organism evidence="4 5">
    <name type="scientific">Aspergillus pseudotamarii</name>
    <dbReference type="NCBI Taxonomy" id="132259"/>
    <lineage>
        <taxon>Eukaryota</taxon>
        <taxon>Fungi</taxon>
        <taxon>Dikarya</taxon>
        <taxon>Ascomycota</taxon>
        <taxon>Pezizomycotina</taxon>
        <taxon>Eurotiomycetes</taxon>
        <taxon>Eurotiomycetidae</taxon>
        <taxon>Eurotiales</taxon>
        <taxon>Aspergillaceae</taxon>
        <taxon>Aspergillus</taxon>
        <taxon>Aspergillus subgen. Circumdati</taxon>
    </lineage>
</organism>
<dbReference type="GO" id="GO:0016616">
    <property type="term" value="F:oxidoreductase activity, acting on the CH-OH group of donors, NAD or NADP as acceptor"/>
    <property type="evidence" value="ECO:0007669"/>
    <property type="project" value="UniProtKB-ARBA"/>
</dbReference>
<dbReference type="FunFam" id="3.40.50.720:FF:000084">
    <property type="entry name" value="Short-chain dehydrogenase reductase"/>
    <property type="match status" value="1"/>
</dbReference>
<dbReference type="AlphaFoldDB" id="A0A5N6T820"/>
<dbReference type="Gene3D" id="3.40.50.720">
    <property type="entry name" value="NAD(P)-binding Rossmann-like Domain"/>
    <property type="match status" value="1"/>
</dbReference>
<evidence type="ECO:0000313" key="4">
    <source>
        <dbReference type="EMBL" id="KAE8142331.1"/>
    </source>
</evidence>
<evidence type="ECO:0000256" key="1">
    <source>
        <dbReference type="ARBA" id="ARBA00006484"/>
    </source>
</evidence>
<dbReference type="GeneID" id="43642949"/>
<comment type="similarity">
    <text evidence="1">Belongs to the short-chain dehydrogenases/reductases (SDR) family.</text>
</comment>
<gene>
    <name evidence="4" type="ORF">BDV38DRAFT_278497</name>
</gene>
<dbReference type="GO" id="GO:0050664">
    <property type="term" value="F:oxidoreductase activity, acting on NAD(P)H, oxygen as acceptor"/>
    <property type="evidence" value="ECO:0007669"/>
    <property type="project" value="TreeGrafter"/>
</dbReference>
<dbReference type="InterPro" id="IPR020904">
    <property type="entry name" value="Sc_DH/Rdtase_CS"/>
</dbReference>
<evidence type="ECO:0000256" key="2">
    <source>
        <dbReference type="ARBA" id="ARBA00022857"/>
    </source>
</evidence>
<dbReference type="PRINTS" id="PR00081">
    <property type="entry name" value="GDHRDH"/>
</dbReference>
<dbReference type="SUPFAM" id="SSF51735">
    <property type="entry name" value="NAD(P)-binding Rossmann-fold domains"/>
    <property type="match status" value="1"/>
</dbReference>
<protein>
    <recommendedName>
        <fullName evidence="6">NAD(P)-binding protein</fullName>
    </recommendedName>
</protein>
<reference evidence="4 5" key="1">
    <citation type="submission" date="2019-04" db="EMBL/GenBank/DDBJ databases">
        <title>Friends and foes A comparative genomics study of 23 Aspergillus species from section Flavi.</title>
        <authorList>
            <consortium name="DOE Joint Genome Institute"/>
            <person name="Kjaerbolling I."/>
            <person name="Vesth T."/>
            <person name="Frisvad J.C."/>
            <person name="Nybo J.L."/>
            <person name="Theobald S."/>
            <person name="Kildgaard S."/>
            <person name="Isbrandt T."/>
            <person name="Kuo A."/>
            <person name="Sato A."/>
            <person name="Lyhne E.K."/>
            <person name="Kogle M.E."/>
            <person name="Wiebenga A."/>
            <person name="Kun R.S."/>
            <person name="Lubbers R.J."/>
            <person name="Makela M.R."/>
            <person name="Barry K."/>
            <person name="Chovatia M."/>
            <person name="Clum A."/>
            <person name="Daum C."/>
            <person name="Haridas S."/>
            <person name="He G."/>
            <person name="LaButti K."/>
            <person name="Lipzen A."/>
            <person name="Mondo S."/>
            <person name="Riley R."/>
            <person name="Salamov A."/>
            <person name="Simmons B.A."/>
            <person name="Magnuson J.K."/>
            <person name="Henrissat B."/>
            <person name="Mortensen U.H."/>
            <person name="Larsen T.O."/>
            <person name="Devries R.P."/>
            <person name="Grigoriev I.V."/>
            <person name="Machida M."/>
            <person name="Baker S.E."/>
            <person name="Andersen M.R."/>
        </authorList>
    </citation>
    <scope>NUCLEOTIDE SEQUENCE [LARGE SCALE GENOMIC DNA]</scope>
    <source>
        <strain evidence="4 5">CBS 117625</strain>
    </source>
</reference>
<dbReference type="EMBL" id="ML743555">
    <property type="protein sequence ID" value="KAE8142331.1"/>
    <property type="molecule type" value="Genomic_DNA"/>
</dbReference>
<dbReference type="InterPro" id="IPR036291">
    <property type="entry name" value="NAD(P)-bd_dom_sf"/>
</dbReference>
<accession>A0A5N6T820</accession>
<dbReference type="OrthoDB" id="5325318at2759"/>
<dbReference type="PRINTS" id="PR00080">
    <property type="entry name" value="SDRFAMILY"/>
</dbReference>